<proteinExistence type="predicted"/>
<protein>
    <submittedName>
        <fullName evidence="2">Uncharacterized protein</fullName>
    </submittedName>
</protein>
<gene>
    <name evidence="2" type="ORF">EE393_16970</name>
</gene>
<comment type="caution">
    <text evidence="2">The sequence shown here is derived from an EMBL/GenBank/DDBJ whole genome shotgun (WGS) entry which is preliminary data.</text>
</comment>
<evidence type="ECO:0000313" key="2">
    <source>
        <dbReference type="EMBL" id="MGD30631.1"/>
    </source>
</evidence>
<reference evidence="2" key="1">
    <citation type="submission" date="2018-11" db="EMBL/GenBank/DDBJ databases">
        <authorList>
            <consortium name="PulseNet: The National Subtyping Network for Foodborne Disease Surveillance"/>
            <person name="Tarr C.L."/>
            <person name="Trees E."/>
            <person name="Katz L.S."/>
            <person name="Carleton-Romer H.A."/>
            <person name="Stroika S."/>
            <person name="Kucerova Z."/>
            <person name="Roache K.F."/>
            <person name="Sabol A.L."/>
            <person name="Besser J."/>
            <person name="Gerner-Smidt P."/>
        </authorList>
    </citation>
    <scope>NUCLEOTIDE SEQUENCE [LARGE SCALE GENOMIC DNA]</scope>
    <source>
        <strain evidence="2">PNUSAS058450</strain>
    </source>
</reference>
<dbReference type="Proteomes" id="UP000885336">
    <property type="component" value="Unassembled WGS sequence"/>
</dbReference>
<dbReference type="EMBL" id="RNKS01000041">
    <property type="protein sequence ID" value="MGD30631.1"/>
    <property type="molecule type" value="Genomic_DNA"/>
</dbReference>
<feature type="signal peptide" evidence="1">
    <location>
        <begin position="1"/>
        <end position="20"/>
    </location>
</feature>
<accession>A0A3I2B9D5</accession>
<evidence type="ECO:0000256" key="1">
    <source>
        <dbReference type="SAM" id="SignalP"/>
    </source>
</evidence>
<name>A0A3I2B9D5_SALER</name>
<sequence>MKKILAIAALTAASISSAHATVTPASTNDITTNPVVNTYTFQYNADAPSVAPQFVTTVKTLDPINAGNNTVLADTTFTTDQVSTVYKVEAHYDGDNQNAYTAAFSEDGGTGNPTNVYATVGYNDVAHIVLIKTGEVAAGTTTVTYTVTGYHS</sequence>
<dbReference type="AlphaFoldDB" id="A0A3I2B9D5"/>
<keyword evidence="1" id="KW-0732">Signal</keyword>
<organism evidence="2">
    <name type="scientific">Salmonella enterica</name>
    <name type="common">Salmonella choleraesuis</name>
    <dbReference type="NCBI Taxonomy" id="28901"/>
    <lineage>
        <taxon>Bacteria</taxon>
        <taxon>Pseudomonadati</taxon>
        <taxon>Pseudomonadota</taxon>
        <taxon>Gammaproteobacteria</taxon>
        <taxon>Enterobacterales</taxon>
        <taxon>Enterobacteriaceae</taxon>
        <taxon>Salmonella</taxon>
    </lineage>
</organism>
<feature type="chain" id="PRO_5018195342" evidence="1">
    <location>
        <begin position="21"/>
        <end position="152"/>
    </location>
</feature>